<dbReference type="Pfam" id="PF04221">
    <property type="entry name" value="RelB"/>
    <property type="match status" value="1"/>
</dbReference>
<protein>
    <submittedName>
        <fullName evidence="3">Addiction module antitoxin</fullName>
    </submittedName>
</protein>
<dbReference type="InterPro" id="IPR026262">
    <property type="entry name" value="DinJ"/>
</dbReference>
<dbReference type="Gene3D" id="1.10.1220.10">
    <property type="entry name" value="Met repressor-like"/>
    <property type="match status" value="1"/>
</dbReference>
<dbReference type="NCBIfam" id="TIGR02384">
    <property type="entry name" value="RelB_DinJ"/>
    <property type="match status" value="1"/>
</dbReference>
<comment type="caution">
    <text evidence="3">The sequence shown here is derived from an EMBL/GenBank/DDBJ whole genome shotgun (WGS) entry which is preliminary data.</text>
</comment>
<evidence type="ECO:0000313" key="3">
    <source>
        <dbReference type="EMBL" id="OBX65808.1"/>
    </source>
</evidence>
<keyword evidence="2" id="KW-1277">Toxin-antitoxin system</keyword>
<dbReference type="GO" id="GO:0006351">
    <property type="term" value="P:DNA-templated transcription"/>
    <property type="evidence" value="ECO:0007669"/>
    <property type="project" value="TreeGrafter"/>
</dbReference>
<dbReference type="OrthoDB" id="8613542at2"/>
<name>A0A1B8Q7S8_MORLA</name>
<dbReference type="InterPro" id="IPR007337">
    <property type="entry name" value="RelB/DinJ"/>
</dbReference>
<proteinExistence type="inferred from homology"/>
<evidence type="ECO:0000313" key="4">
    <source>
        <dbReference type="Proteomes" id="UP000092607"/>
    </source>
</evidence>
<dbReference type="GO" id="GO:0015643">
    <property type="term" value="F:toxic substance binding"/>
    <property type="evidence" value="ECO:0007669"/>
    <property type="project" value="InterPro"/>
</dbReference>
<dbReference type="GO" id="GO:0000987">
    <property type="term" value="F:cis-regulatory region sequence-specific DNA binding"/>
    <property type="evidence" value="ECO:0007669"/>
    <property type="project" value="InterPro"/>
</dbReference>
<organism evidence="3 4">
    <name type="scientific">Moraxella lacunata</name>
    <dbReference type="NCBI Taxonomy" id="477"/>
    <lineage>
        <taxon>Bacteria</taxon>
        <taxon>Pseudomonadati</taxon>
        <taxon>Pseudomonadota</taxon>
        <taxon>Gammaproteobacteria</taxon>
        <taxon>Moraxellales</taxon>
        <taxon>Moraxellaceae</taxon>
        <taxon>Moraxella</taxon>
    </lineage>
</organism>
<evidence type="ECO:0000256" key="2">
    <source>
        <dbReference type="ARBA" id="ARBA00022649"/>
    </source>
</evidence>
<dbReference type="EMBL" id="LZMS01000030">
    <property type="protein sequence ID" value="OBX65808.1"/>
    <property type="molecule type" value="Genomic_DNA"/>
</dbReference>
<gene>
    <name evidence="3" type="ORF">A9309_12755</name>
</gene>
<dbReference type="PIRSF" id="PIRSF003108">
    <property type="entry name" value="DinJ"/>
    <property type="match status" value="1"/>
</dbReference>
<dbReference type="PANTHER" id="PTHR38781">
    <property type="entry name" value="ANTITOXIN DINJ-RELATED"/>
    <property type="match status" value="1"/>
</dbReference>
<accession>A0A1B8Q7S8</accession>
<evidence type="ECO:0000256" key="1">
    <source>
        <dbReference type="ARBA" id="ARBA00010562"/>
    </source>
</evidence>
<comment type="similarity">
    <text evidence="1">Belongs to the RelB/DinJ antitoxin family.</text>
</comment>
<dbReference type="GO" id="GO:0044010">
    <property type="term" value="P:single-species biofilm formation"/>
    <property type="evidence" value="ECO:0007669"/>
    <property type="project" value="InterPro"/>
</dbReference>
<dbReference type="AlphaFoldDB" id="A0A1B8Q7S8"/>
<dbReference type="PANTHER" id="PTHR38781:SF1">
    <property type="entry name" value="ANTITOXIN DINJ-RELATED"/>
    <property type="match status" value="1"/>
</dbReference>
<reference evidence="3 4" key="1">
    <citation type="submission" date="2016-06" db="EMBL/GenBank/DDBJ databases">
        <title>Draft genome of Moraxella lacunata CCUG 57757A.</title>
        <authorList>
            <person name="Salva-Serra F."/>
            <person name="Engstrom-Jakobsson H."/>
            <person name="Thorell K."/>
            <person name="Gonzales-Siles L."/>
            <person name="Karlsson R."/>
            <person name="Boulund F."/>
            <person name="Engstrand L."/>
            <person name="Kristiansson E."/>
            <person name="Moore E."/>
        </authorList>
    </citation>
    <scope>NUCLEOTIDE SEQUENCE [LARGE SCALE GENOMIC DNA]</scope>
    <source>
        <strain evidence="3 4">CCUG 57757A</strain>
    </source>
</reference>
<dbReference type="Proteomes" id="UP000092607">
    <property type="component" value="Unassembled WGS sequence"/>
</dbReference>
<dbReference type="RefSeq" id="WP_065254926.1">
    <property type="nucleotide sequence ID" value="NZ_JARDJM010000103.1"/>
</dbReference>
<sequence length="91" mass="10084">MTTTNLNIRIDDELKVQATKVLASYGLSPTQAIKLFFHQVVSTNQVPVSFDYQARTPNAKTLQAIDELENGGGTLYDDLDSLLAELDNVKR</sequence>
<dbReference type="GO" id="GO:0006355">
    <property type="term" value="P:regulation of DNA-templated transcription"/>
    <property type="evidence" value="ECO:0007669"/>
    <property type="project" value="InterPro"/>
</dbReference>
<dbReference type="InterPro" id="IPR013321">
    <property type="entry name" value="Arc_rbn_hlx_hlx"/>
</dbReference>